<proteinExistence type="predicted"/>
<dbReference type="SUPFAM" id="SSF56112">
    <property type="entry name" value="Protein kinase-like (PK-like)"/>
    <property type="match status" value="1"/>
</dbReference>
<dbReference type="Gene3D" id="1.10.510.10">
    <property type="entry name" value="Transferase(Phosphotransferase) domain 1"/>
    <property type="match status" value="1"/>
</dbReference>
<evidence type="ECO:0000313" key="1">
    <source>
        <dbReference type="EMBL" id="QHS78176.1"/>
    </source>
</evidence>
<organism evidence="1">
    <name type="scientific">viral metagenome</name>
    <dbReference type="NCBI Taxonomy" id="1070528"/>
    <lineage>
        <taxon>unclassified sequences</taxon>
        <taxon>metagenomes</taxon>
        <taxon>organismal metagenomes</taxon>
    </lineage>
</organism>
<name>A0A6C0AER7_9ZZZZ</name>
<sequence>MFLPKRIADIDIPENLNYGDLSTKHVIYNLGLNSDYIKKLNLQYENVNDYYSIFLPYKNIIKAIFYLNSKSFMHGDLKFENIAVEQIDGKYKLIDLGLFIIKKEDFKDQYMEFRMPVGSVFRIFNLHNREVLFKNREILRTKKLFKSVETEMNSLKIFLEEIKIIDEKFKDKILSVIDFNIENNEKYKEYTISDIALKIDIFNFCIFVLILSLNKLTKNSKIIKKMKVFINFCINPEEILTKNNVLTKYDEFLNNIKN</sequence>
<reference evidence="1" key="1">
    <citation type="journal article" date="2020" name="Nature">
        <title>Giant virus diversity and host interactions through global metagenomics.</title>
        <authorList>
            <person name="Schulz F."/>
            <person name="Roux S."/>
            <person name="Paez-Espino D."/>
            <person name="Jungbluth S."/>
            <person name="Walsh D.A."/>
            <person name="Denef V.J."/>
            <person name="McMahon K.D."/>
            <person name="Konstantinidis K.T."/>
            <person name="Eloe-Fadrosh E.A."/>
            <person name="Kyrpides N.C."/>
            <person name="Woyke T."/>
        </authorList>
    </citation>
    <scope>NUCLEOTIDE SEQUENCE</scope>
    <source>
        <strain evidence="1">GVMAG-S-1021933-23</strain>
    </source>
</reference>
<evidence type="ECO:0008006" key="2">
    <source>
        <dbReference type="Google" id="ProtNLM"/>
    </source>
</evidence>
<dbReference type="AlphaFoldDB" id="A0A6C0AER7"/>
<accession>A0A6C0AER7</accession>
<dbReference type="EMBL" id="MN740595">
    <property type="protein sequence ID" value="QHS78176.1"/>
    <property type="molecule type" value="Genomic_DNA"/>
</dbReference>
<dbReference type="InterPro" id="IPR011009">
    <property type="entry name" value="Kinase-like_dom_sf"/>
</dbReference>
<protein>
    <recommendedName>
        <fullName evidence="2">Protein kinase domain-containing protein</fullName>
    </recommendedName>
</protein>